<dbReference type="PANTHER" id="PTHR13939:SF0">
    <property type="entry name" value="NMN AMIDOHYDROLASE-LIKE PROTEIN YFAY"/>
    <property type="match status" value="1"/>
</dbReference>
<dbReference type="SMART" id="SM00852">
    <property type="entry name" value="MoCF_biosynth"/>
    <property type="match status" value="1"/>
</dbReference>
<dbReference type="SUPFAM" id="SSF53218">
    <property type="entry name" value="Molybdenum cofactor biosynthesis proteins"/>
    <property type="match status" value="1"/>
</dbReference>
<dbReference type="Pfam" id="PF00994">
    <property type="entry name" value="MoCF_biosynth"/>
    <property type="match status" value="1"/>
</dbReference>
<keyword evidence="3" id="KW-1185">Reference proteome</keyword>
<gene>
    <name evidence="2" type="ORF">CAETHG_2390</name>
</gene>
<accession>A0ABN4BGG8</accession>
<evidence type="ECO:0000313" key="2">
    <source>
        <dbReference type="EMBL" id="AGY76601.1"/>
    </source>
</evidence>
<dbReference type="RefSeq" id="WP_023162579.1">
    <property type="nucleotide sequence ID" value="NC_022592.1"/>
</dbReference>
<evidence type="ECO:0000259" key="1">
    <source>
        <dbReference type="SMART" id="SM00852"/>
    </source>
</evidence>
<evidence type="ECO:0000313" key="3">
    <source>
        <dbReference type="Proteomes" id="UP000017590"/>
    </source>
</evidence>
<sequence>MEWDLLEKTTFWIDNINLENANLDEIARVAAEALSMTTKEIMVVDVRPGLLAFDIMKRKVEAESVIGKEKDILFRLSQIDGIQIGENASVHSEGILGLIALDSDKAKDVLEKSAGLTNQIKEAVSKRAKVFASGTEVITGKIEDTNSPYIIKSLEKEGYKVTFGGILKDDVLAAADRIEEALEEGYGLIITTGGVGAEDKDFSVEAILKMDREACTPWILKFKPDYHRHHKEGVRIGVGKVGMSYIVALPGPHEEAKLGCDTLIEEMKKEFDKNVLAEAIAGALRQRWRNKMK</sequence>
<name>A0ABN4BGG8_9CLOT</name>
<dbReference type="Proteomes" id="UP000017590">
    <property type="component" value="Chromosome"/>
</dbReference>
<dbReference type="Gene3D" id="3.40.980.10">
    <property type="entry name" value="MoaB/Mog-like domain"/>
    <property type="match status" value="1"/>
</dbReference>
<dbReference type="InterPro" id="IPR050101">
    <property type="entry name" value="CinA"/>
</dbReference>
<proteinExistence type="predicted"/>
<dbReference type="EMBL" id="CP006763">
    <property type="protein sequence ID" value="AGY76601.1"/>
    <property type="molecule type" value="Genomic_DNA"/>
</dbReference>
<dbReference type="InterPro" id="IPR001453">
    <property type="entry name" value="MoaB/Mog_dom"/>
</dbReference>
<protein>
    <submittedName>
        <fullName evidence="2">Molybdopterin-binding protein</fullName>
    </submittedName>
</protein>
<dbReference type="InterPro" id="IPR036425">
    <property type="entry name" value="MoaB/Mog-like_dom_sf"/>
</dbReference>
<reference evidence="3" key="1">
    <citation type="journal article" date="2014" name="Biotechnol. Biofuels">
        <title>Comparison of single-molecule sequencing and hybrid approaches for finishing the genome of Clostridium autoethanogenum and analysis of CRISPR systems in industrial relevant Clostridia.</title>
        <authorList>
            <person name="Brown S.D."/>
            <person name="Nagaraju S."/>
            <person name="Utturkar S."/>
            <person name="De Tissera S."/>
            <person name="Segovia S."/>
            <person name="Mitchell W."/>
            <person name="Land M.L."/>
            <person name="Dassanayake A."/>
            <person name="Kopke M."/>
        </authorList>
    </citation>
    <scope>NUCLEOTIDE SEQUENCE [LARGE SCALE GENOMIC DNA]</scope>
    <source>
        <strain evidence="3">DSM 10061</strain>
    </source>
</reference>
<organism evidence="2 3">
    <name type="scientific">Clostridium autoethanogenum DSM 10061</name>
    <dbReference type="NCBI Taxonomy" id="1341692"/>
    <lineage>
        <taxon>Bacteria</taxon>
        <taxon>Bacillati</taxon>
        <taxon>Bacillota</taxon>
        <taxon>Clostridia</taxon>
        <taxon>Eubacteriales</taxon>
        <taxon>Clostridiaceae</taxon>
        <taxon>Clostridium</taxon>
    </lineage>
</organism>
<dbReference type="PANTHER" id="PTHR13939">
    <property type="entry name" value="NICOTINAMIDE-NUCLEOTIDE AMIDOHYDROLASE PNCC"/>
    <property type="match status" value="1"/>
</dbReference>
<feature type="domain" description="MoaB/Mog" evidence="1">
    <location>
        <begin position="129"/>
        <end position="270"/>
    </location>
</feature>